<dbReference type="Proteomes" id="UP000035900">
    <property type="component" value="Unassembled WGS sequence"/>
</dbReference>
<dbReference type="AlphaFoldDB" id="A0A0J7J2T0"/>
<comment type="caution">
    <text evidence="1">The sequence shown here is derived from an EMBL/GenBank/DDBJ whole genome shotgun (WGS) entry which is preliminary data.</text>
</comment>
<reference evidence="1 2" key="1">
    <citation type="journal article" date="2004" name="Int. J. Syst. Evol. Microbiol.">
        <title>Kaistella koreensis gen. nov., sp. nov., a novel member of the Chryseobacterium-Bergeyella-Riemerella branch.</title>
        <authorList>
            <person name="Kim M.K."/>
            <person name="Im W.T."/>
            <person name="Shin Y.K."/>
            <person name="Lim J.H."/>
            <person name="Kim S.H."/>
            <person name="Lee B.C."/>
            <person name="Park M.Y."/>
            <person name="Lee K.Y."/>
            <person name="Lee S.T."/>
        </authorList>
    </citation>
    <scope>NUCLEOTIDE SEQUENCE [LARGE SCALE GENOMIC DNA]</scope>
    <source>
        <strain evidence="1 2">CCUG 49689</strain>
    </source>
</reference>
<name>A0A0J7J2T0_9FLAO</name>
<dbReference type="STRING" id="1304281.ACM44_02700"/>
<accession>A0A0J7J2T0</accession>
<dbReference type="EMBL" id="LFNG01000003">
    <property type="protein sequence ID" value="KMQ72364.1"/>
    <property type="molecule type" value="Genomic_DNA"/>
</dbReference>
<evidence type="ECO:0000313" key="1">
    <source>
        <dbReference type="EMBL" id="KMQ72364.1"/>
    </source>
</evidence>
<evidence type="ECO:0000313" key="2">
    <source>
        <dbReference type="Proteomes" id="UP000035900"/>
    </source>
</evidence>
<organism evidence="1 2">
    <name type="scientific">Chryseobacterium koreense CCUG 49689</name>
    <dbReference type="NCBI Taxonomy" id="1304281"/>
    <lineage>
        <taxon>Bacteria</taxon>
        <taxon>Pseudomonadati</taxon>
        <taxon>Bacteroidota</taxon>
        <taxon>Flavobacteriia</taxon>
        <taxon>Flavobacteriales</taxon>
        <taxon>Weeksellaceae</taxon>
        <taxon>Chryseobacterium group</taxon>
        <taxon>Chryseobacterium</taxon>
    </lineage>
</organism>
<keyword evidence="2" id="KW-1185">Reference proteome</keyword>
<gene>
    <name evidence="1" type="ORF">ACM44_02700</name>
</gene>
<proteinExistence type="predicted"/>
<protein>
    <submittedName>
        <fullName evidence="1">Uncharacterized protein</fullName>
    </submittedName>
</protein>
<dbReference type="PATRIC" id="fig|1304281.5.peg.585"/>
<sequence>MERLYRGKVFQFSEEVQNILLLIFNAQAQLKSSRKDLISILKQRGFYEIPLNSIKFHKIWVNY</sequence>